<dbReference type="RefSeq" id="WP_144077049.1">
    <property type="nucleotide sequence ID" value="NZ_CP076130.1"/>
</dbReference>
<reference evidence="2 3" key="1">
    <citation type="submission" date="2021-05" db="EMBL/GenBank/DDBJ databases">
        <title>Comparative genomic studies on the polysaccharide-degrading batcterial strains of the Flammeovirga genus.</title>
        <authorList>
            <person name="Zewei F."/>
            <person name="Zheng Z."/>
            <person name="Yu L."/>
            <person name="Ruyue G."/>
            <person name="Yanhong M."/>
            <person name="Yuanyuan C."/>
            <person name="Jingyan G."/>
            <person name="Wenjun H."/>
        </authorList>
    </citation>
    <scope>NUCLEOTIDE SEQUENCE [LARGE SCALE GENOMIC DNA]</scope>
    <source>
        <strain evidence="2 3">YS10</strain>
        <plasmid evidence="2 3">p1</plasmid>
    </source>
</reference>
<dbReference type="Proteomes" id="UP000682802">
    <property type="component" value="Plasmid p1"/>
</dbReference>
<keyword evidence="1" id="KW-0812">Transmembrane</keyword>
<geneLocation type="plasmid" evidence="2 3">
    <name>p1</name>
</geneLocation>
<keyword evidence="3" id="KW-1185">Reference proteome</keyword>
<accession>A0ABX8H5C7</accession>
<evidence type="ECO:0000313" key="2">
    <source>
        <dbReference type="EMBL" id="QWG10552.1"/>
    </source>
</evidence>
<proteinExistence type="predicted"/>
<evidence type="ECO:0000313" key="3">
    <source>
        <dbReference type="Proteomes" id="UP000682802"/>
    </source>
</evidence>
<feature type="transmembrane region" description="Helical" evidence="1">
    <location>
        <begin position="190"/>
        <end position="207"/>
    </location>
</feature>
<sequence length="330" mass="37944">MITTFYNQKNIKLLLFVLFLTQFISCKSNRSILAIAEQSKDNCFQVNEDGKVIHNMNDVLEDTFLTNRFSENSLVIAHAYGIVEDIRAYKEIEQKIELSGINNELLLQKVYYENRIDKRLDFADYDIQDITNRINCETLRLFRIHSDLVDRDNKRQSKYTNAAIIVGTVSTLVIAGVLFSKNETLNDSDFKDWVGVLGGVAAAYLAVKSAKTKQKVLLNHELNMIKSIWDKSNDQGLFSNAVWYLLNSQYFLDPEERESTMIINLITNQWKLKKQELHLEGDVSTIGILLEKEGLYDAEMIQVRISLLSEIENGIDKLHSSLFKLTQEVN</sequence>
<keyword evidence="2" id="KW-0614">Plasmid</keyword>
<keyword evidence="1" id="KW-0472">Membrane</keyword>
<gene>
    <name evidence="2" type="ORF">KM029_24505</name>
</gene>
<organism evidence="2 3">
    <name type="scientific">Flammeovirga kamogawensis</name>
    <dbReference type="NCBI Taxonomy" id="373891"/>
    <lineage>
        <taxon>Bacteria</taxon>
        <taxon>Pseudomonadati</taxon>
        <taxon>Bacteroidota</taxon>
        <taxon>Cytophagia</taxon>
        <taxon>Cytophagales</taxon>
        <taxon>Flammeovirgaceae</taxon>
        <taxon>Flammeovirga</taxon>
    </lineage>
</organism>
<evidence type="ECO:0008006" key="4">
    <source>
        <dbReference type="Google" id="ProtNLM"/>
    </source>
</evidence>
<evidence type="ECO:0000256" key="1">
    <source>
        <dbReference type="SAM" id="Phobius"/>
    </source>
</evidence>
<dbReference type="EMBL" id="CP076130">
    <property type="protein sequence ID" value="QWG10552.1"/>
    <property type="molecule type" value="Genomic_DNA"/>
</dbReference>
<protein>
    <recommendedName>
        <fullName evidence="4">Lipoprotein</fullName>
    </recommendedName>
</protein>
<name>A0ABX8H5C7_9BACT</name>
<feature type="transmembrane region" description="Helical" evidence="1">
    <location>
        <begin position="159"/>
        <end position="178"/>
    </location>
</feature>
<keyword evidence="1" id="KW-1133">Transmembrane helix</keyword>